<feature type="transmembrane region" description="Helical" evidence="10">
    <location>
        <begin position="85"/>
        <end position="104"/>
    </location>
</feature>
<feature type="transmembrane region" description="Helical" evidence="10">
    <location>
        <begin position="21"/>
        <end position="44"/>
    </location>
</feature>
<dbReference type="PRINTS" id="PR00171">
    <property type="entry name" value="SUGRTRNSPORT"/>
</dbReference>
<evidence type="ECO:0000313" key="12">
    <source>
        <dbReference type="EMBL" id="MBT1697588.1"/>
    </source>
</evidence>
<evidence type="ECO:0000256" key="6">
    <source>
        <dbReference type="ARBA" id="ARBA00022692"/>
    </source>
</evidence>
<dbReference type="CDD" id="cd17359">
    <property type="entry name" value="MFS_XylE_like"/>
    <property type="match status" value="1"/>
</dbReference>
<feature type="transmembrane region" description="Helical" evidence="10">
    <location>
        <begin position="110"/>
        <end position="131"/>
    </location>
</feature>
<dbReference type="GO" id="GO:0022857">
    <property type="term" value="F:transmembrane transporter activity"/>
    <property type="evidence" value="ECO:0007669"/>
    <property type="project" value="InterPro"/>
</dbReference>
<feature type="domain" description="Major facilitator superfamily (MFS) profile" evidence="11">
    <location>
        <begin position="19"/>
        <end position="443"/>
    </location>
</feature>
<keyword evidence="7 10" id="KW-1133">Transmembrane helix</keyword>
<feature type="transmembrane region" description="Helical" evidence="10">
    <location>
        <begin position="324"/>
        <end position="348"/>
    </location>
</feature>
<feature type="transmembrane region" description="Helical" evidence="10">
    <location>
        <begin position="295"/>
        <end position="317"/>
    </location>
</feature>
<dbReference type="RefSeq" id="WP_254163460.1">
    <property type="nucleotide sequence ID" value="NZ_JAHESF010000010.1"/>
</dbReference>
<evidence type="ECO:0000256" key="7">
    <source>
        <dbReference type="ARBA" id="ARBA00022989"/>
    </source>
</evidence>
<evidence type="ECO:0000256" key="2">
    <source>
        <dbReference type="ARBA" id="ARBA00010992"/>
    </source>
</evidence>
<dbReference type="SUPFAM" id="SSF103473">
    <property type="entry name" value="MFS general substrate transporter"/>
    <property type="match status" value="1"/>
</dbReference>
<reference evidence="12 13" key="1">
    <citation type="submission" date="2021-05" db="EMBL/GenBank/DDBJ databases">
        <title>A Polyphasic approach of four new species of the genus Ohtaekwangia: Ohtaekwangia histidinii sp. nov., Ohtaekwangia cretensis sp. nov., Ohtaekwangia indiensis sp. nov., Ohtaekwangia reichenbachii sp. nov. from diverse environment.</title>
        <authorList>
            <person name="Octaviana S."/>
        </authorList>
    </citation>
    <scope>NUCLEOTIDE SEQUENCE [LARGE SCALE GENOMIC DNA]</scope>
    <source>
        <strain evidence="12 13">PWU4</strain>
    </source>
</reference>
<dbReference type="PROSITE" id="PS00216">
    <property type="entry name" value="SUGAR_TRANSPORT_1"/>
    <property type="match status" value="2"/>
</dbReference>
<comment type="subcellular location">
    <subcellularLocation>
        <location evidence="1">Cell membrane</location>
        <topology evidence="1">Multi-pass membrane protein</topology>
    </subcellularLocation>
</comment>
<comment type="caution">
    <text evidence="12">The sequence shown here is derived from an EMBL/GenBank/DDBJ whole genome shotgun (WGS) entry which is preliminary data.</text>
</comment>
<dbReference type="EMBL" id="JAHESF010000010">
    <property type="protein sequence ID" value="MBT1697588.1"/>
    <property type="molecule type" value="Genomic_DNA"/>
</dbReference>
<feature type="transmembrane region" description="Helical" evidence="10">
    <location>
        <begin position="258"/>
        <end position="280"/>
    </location>
</feature>
<dbReference type="FunFam" id="1.20.1250.20:FF:000122">
    <property type="entry name" value="D-xylose transporter XylE"/>
    <property type="match status" value="1"/>
</dbReference>
<keyword evidence="3 9" id="KW-0813">Transport</keyword>
<evidence type="ECO:0000256" key="4">
    <source>
        <dbReference type="ARBA" id="ARBA00022475"/>
    </source>
</evidence>
<dbReference type="PROSITE" id="PS00217">
    <property type="entry name" value="SUGAR_TRANSPORT_2"/>
    <property type="match status" value="1"/>
</dbReference>
<keyword evidence="5" id="KW-0762">Sugar transport</keyword>
<evidence type="ECO:0000256" key="5">
    <source>
        <dbReference type="ARBA" id="ARBA00022597"/>
    </source>
</evidence>
<dbReference type="InterPro" id="IPR050814">
    <property type="entry name" value="Myo-inositol_Transporter"/>
</dbReference>
<keyword evidence="6 10" id="KW-0812">Transmembrane</keyword>
<evidence type="ECO:0000256" key="9">
    <source>
        <dbReference type="RuleBase" id="RU003346"/>
    </source>
</evidence>
<proteinExistence type="inferred from homology"/>
<evidence type="ECO:0000313" key="13">
    <source>
        <dbReference type="Proteomes" id="UP001319200"/>
    </source>
</evidence>
<dbReference type="Pfam" id="PF00083">
    <property type="entry name" value="Sugar_tr"/>
    <property type="match status" value="1"/>
</dbReference>
<feature type="transmembrane region" description="Helical" evidence="10">
    <location>
        <begin position="419"/>
        <end position="437"/>
    </location>
</feature>
<dbReference type="InterPro" id="IPR047984">
    <property type="entry name" value="XylE-like"/>
</dbReference>
<dbReference type="NCBIfam" id="TIGR00879">
    <property type="entry name" value="SP"/>
    <property type="match status" value="1"/>
</dbReference>
<dbReference type="InterPro" id="IPR036259">
    <property type="entry name" value="MFS_trans_sf"/>
</dbReference>
<dbReference type="AlphaFoldDB" id="A0AAP2DLP7"/>
<evidence type="ECO:0000256" key="8">
    <source>
        <dbReference type="ARBA" id="ARBA00023136"/>
    </source>
</evidence>
<feature type="transmembrane region" description="Helical" evidence="10">
    <location>
        <begin position="50"/>
        <end position="73"/>
    </location>
</feature>
<feature type="transmembrane region" description="Helical" evidence="10">
    <location>
        <begin position="354"/>
        <end position="376"/>
    </location>
</feature>
<keyword evidence="8 10" id="KW-0472">Membrane</keyword>
<dbReference type="InterPro" id="IPR005828">
    <property type="entry name" value="MFS_sugar_transport-like"/>
</dbReference>
<feature type="transmembrane region" description="Helical" evidence="10">
    <location>
        <begin position="388"/>
        <end position="407"/>
    </location>
</feature>
<evidence type="ECO:0000256" key="10">
    <source>
        <dbReference type="SAM" id="Phobius"/>
    </source>
</evidence>
<organism evidence="12 13">
    <name type="scientific">Chryseosolibacter histidini</name>
    <dbReference type="NCBI Taxonomy" id="2782349"/>
    <lineage>
        <taxon>Bacteria</taxon>
        <taxon>Pseudomonadati</taxon>
        <taxon>Bacteroidota</taxon>
        <taxon>Cytophagia</taxon>
        <taxon>Cytophagales</taxon>
        <taxon>Chryseotaleaceae</taxon>
        <taxon>Chryseosolibacter</taxon>
    </lineage>
</organism>
<evidence type="ECO:0000256" key="1">
    <source>
        <dbReference type="ARBA" id="ARBA00004651"/>
    </source>
</evidence>
<dbReference type="Gene3D" id="1.20.1250.20">
    <property type="entry name" value="MFS general substrate transporter like domains"/>
    <property type="match status" value="2"/>
</dbReference>
<feature type="transmembrane region" description="Helical" evidence="10">
    <location>
        <begin position="143"/>
        <end position="161"/>
    </location>
</feature>
<dbReference type="PANTHER" id="PTHR48020">
    <property type="entry name" value="PROTON MYO-INOSITOL COTRANSPORTER"/>
    <property type="match status" value="1"/>
</dbReference>
<keyword evidence="4" id="KW-1003">Cell membrane</keyword>
<dbReference type="InterPro" id="IPR003663">
    <property type="entry name" value="Sugar/inositol_transpt"/>
</dbReference>
<sequence>METAVKHQAPTTQGFVLKVSVVAALGGLLFGYDTAVIAGAIGFLQTKFNLSPAMVGWAASSAIWGCAFGAMFAGYFSDRFGRKKVLLVTAVLFFISSLGASIPTDLTQFVIARFIGGLGIGAASMLSPLYISEIAPAKSRGTLVSLYQLAIVIGINLIYFVNLKIASLGDAAWNVDLGWRYMLGSGVIPAFLFLVLLFLVPESPRWLVKKNRDAEALDTLEKVNGREQALEVMAEIKAALSSETGTVKELFGRGLRMALIVGVVLSLFSQITGINAIIYYAPEIFKSIGFAAESAFFQTVLIGVINTLFTFIAIWLIDRAGRRTLLLWGVTGMIICLLGTGICFYFNITQGPWLLIFILGYIASFASSLGPIPWVIMSEIFPTKTRGIAMSFCTIILWIGVLFITQFTPMLLESIGGAFTFWLFMVNSIILLVFTWMKIPETKQRTLEEIERSWKH</sequence>
<dbReference type="InterPro" id="IPR020846">
    <property type="entry name" value="MFS_dom"/>
</dbReference>
<feature type="transmembrane region" description="Helical" evidence="10">
    <location>
        <begin position="181"/>
        <end position="200"/>
    </location>
</feature>
<comment type="similarity">
    <text evidence="2 9">Belongs to the major facilitator superfamily. Sugar transporter (TC 2.A.1.1) family.</text>
</comment>
<evidence type="ECO:0000259" key="11">
    <source>
        <dbReference type="PROSITE" id="PS50850"/>
    </source>
</evidence>
<dbReference type="Proteomes" id="UP001319200">
    <property type="component" value="Unassembled WGS sequence"/>
</dbReference>
<evidence type="ECO:0000256" key="3">
    <source>
        <dbReference type="ARBA" id="ARBA00022448"/>
    </source>
</evidence>
<dbReference type="GO" id="GO:0005886">
    <property type="term" value="C:plasma membrane"/>
    <property type="evidence" value="ECO:0007669"/>
    <property type="project" value="UniProtKB-SubCell"/>
</dbReference>
<keyword evidence="13" id="KW-1185">Reference proteome</keyword>
<name>A0AAP2DLP7_9BACT</name>
<dbReference type="PROSITE" id="PS50850">
    <property type="entry name" value="MFS"/>
    <property type="match status" value="1"/>
</dbReference>
<protein>
    <submittedName>
        <fullName evidence="12">Sugar porter family MFS transporter</fullName>
    </submittedName>
</protein>
<accession>A0AAP2DLP7</accession>
<dbReference type="InterPro" id="IPR005829">
    <property type="entry name" value="Sugar_transporter_CS"/>
</dbReference>
<dbReference type="PANTHER" id="PTHR48020:SF12">
    <property type="entry name" value="PROTON MYO-INOSITOL COTRANSPORTER"/>
    <property type="match status" value="1"/>
</dbReference>
<gene>
    <name evidence="12" type="ORF">KK083_11920</name>
</gene>